<dbReference type="SMART" id="SM00332">
    <property type="entry name" value="PP2Cc"/>
    <property type="match status" value="1"/>
</dbReference>
<evidence type="ECO:0000259" key="1">
    <source>
        <dbReference type="PROSITE" id="PS51746"/>
    </source>
</evidence>
<protein>
    <recommendedName>
        <fullName evidence="1">PPM-type phosphatase domain-containing protein</fullName>
    </recommendedName>
</protein>
<name>A7RHC1_NEMVE</name>
<sequence>MISDGEVNAMISRLEKSGKIDTGIIDRYETNQLASNQPMEDRKFVVRLLHQDGGYLFGVMDGHGGNACAHNVCKRLPDYIALSLLHRHVLLAHPDLMPKLTDYLTITKNEDHFRSIREAYIRLDQDIRNEAVKESKSKLPEGSSCHAFDAANAGACALVAYIQGTELFLANAGDCRAVLGVQGEDGCWSAMQLSSDHTAGNPEEVQRILNQHPPEESTTVIRFERLLGRLAPLRAFGDARFKWDKKTQNKVYSKSSLNPMSEVEHFYTPPYLTAEPEVMSYQLQRTDKFLVLATDGLWDMLSNEEVVHYVQEHVCKKVEDTSKGVLPQDITFNEQELPCDLNNAASCLVREALGGDDHVAVSTTLSIPYPDVRMYRDDISVIVVFFNWERMESVDVD</sequence>
<dbReference type="PANTHER" id="PTHR13832:SF792">
    <property type="entry name" value="GM14286P"/>
    <property type="match status" value="1"/>
</dbReference>
<dbReference type="PANTHER" id="PTHR13832">
    <property type="entry name" value="PROTEIN PHOSPHATASE 2C"/>
    <property type="match status" value="1"/>
</dbReference>
<dbReference type="SUPFAM" id="SSF81606">
    <property type="entry name" value="PP2C-like"/>
    <property type="match status" value="1"/>
</dbReference>
<dbReference type="Proteomes" id="UP000001593">
    <property type="component" value="Unassembled WGS sequence"/>
</dbReference>
<dbReference type="eggNOG" id="KOG0700">
    <property type="taxonomic scope" value="Eukaryota"/>
</dbReference>
<accession>A7RHC1</accession>
<dbReference type="HOGENOM" id="CLU_021928_0_0_1"/>
<dbReference type="Pfam" id="PF00481">
    <property type="entry name" value="PP2C"/>
    <property type="match status" value="1"/>
</dbReference>
<dbReference type="InParanoid" id="A7RHC1"/>
<dbReference type="Gene3D" id="3.60.40.10">
    <property type="entry name" value="PPM-type phosphatase domain"/>
    <property type="match status" value="1"/>
</dbReference>
<dbReference type="InterPro" id="IPR001932">
    <property type="entry name" value="PPM-type_phosphatase-like_dom"/>
</dbReference>
<keyword evidence="3" id="KW-1185">Reference proteome</keyword>
<dbReference type="EMBL" id="DS469510">
    <property type="protein sequence ID" value="EDO49322.1"/>
    <property type="molecule type" value="Genomic_DNA"/>
</dbReference>
<dbReference type="GO" id="GO:0004741">
    <property type="term" value="F:[pyruvate dehydrogenase (acetyl-transferring)]-phosphatase activity"/>
    <property type="evidence" value="ECO:0000318"/>
    <property type="project" value="GO_Central"/>
</dbReference>
<feature type="domain" description="PPM-type phosphatase" evidence="1">
    <location>
        <begin position="25"/>
        <end position="386"/>
    </location>
</feature>
<dbReference type="AlphaFoldDB" id="A7RHC1"/>
<dbReference type="OMA" id="DVRTPPY"/>
<dbReference type="FunCoup" id="A7RHC1">
    <property type="interactions" value="669"/>
</dbReference>
<proteinExistence type="predicted"/>
<reference evidence="2 3" key="1">
    <citation type="journal article" date="2007" name="Science">
        <title>Sea anemone genome reveals ancestral eumetazoan gene repertoire and genomic organization.</title>
        <authorList>
            <person name="Putnam N.H."/>
            <person name="Srivastava M."/>
            <person name="Hellsten U."/>
            <person name="Dirks B."/>
            <person name="Chapman J."/>
            <person name="Salamov A."/>
            <person name="Terry A."/>
            <person name="Shapiro H."/>
            <person name="Lindquist E."/>
            <person name="Kapitonov V.V."/>
            <person name="Jurka J."/>
            <person name="Genikhovich G."/>
            <person name="Grigoriev I.V."/>
            <person name="Lucas S.M."/>
            <person name="Steele R.E."/>
            <person name="Finnerty J.R."/>
            <person name="Technau U."/>
            <person name="Martindale M.Q."/>
            <person name="Rokhsar D.S."/>
        </authorList>
    </citation>
    <scope>NUCLEOTIDE SEQUENCE [LARGE SCALE GENOMIC DNA]</scope>
    <source>
        <strain evidence="3">CH2 X CH6</strain>
    </source>
</reference>
<dbReference type="PhylomeDB" id="A7RHC1"/>
<dbReference type="PROSITE" id="PS51746">
    <property type="entry name" value="PPM_2"/>
    <property type="match status" value="1"/>
</dbReference>
<organism evidence="2 3">
    <name type="scientific">Nematostella vectensis</name>
    <name type="common">Starlet sea anemone</name>
    <dbReference type="NCBI Taxonomy" id="45351"/>
    <lineage>
        <taxon>Eukaryota</taxon>
        <taxon>Metazoa</taxon>
        <taxon>Cnidaria</taxon>
        <taxon>Anthozoa</taxon>
        <taxon>Hexacorallia</taxon>
        <taxon>Actiniaria</taxon>
        <taxon>Edwardsiidae</taxon>
        <taxon>Nematostella</taxon>
    </lineage>
</organism>
<gene>
    <name evidence="2" type="ORF">NEMVEDRAFT_v1g228005</name>
</gene>
<dbReference type="STRING" id="45351.A7RHC1"/>
<dbReference type="InterPro" id="IPR036457">
    <property type="entry name" value="PPM-type-like_dom_sf"/>
</dbReference>
<dbReference type="GO" id="GO:0005739">
    <property type="term" value="C:mitochondrion"/>
    <property type="evidence" value="ECO:0000318"/>
    <property type="project" value="GO_Central"/>
</dbReference>
<evidence type="ECO:0000313" key="2">
    <source>
        <dbReference type="EMBL" id="EDO49322.1"/>
    </source>
</evidence>
<dbReference type="CDD" id="cd00143">
    <property type="entry name" value="PP2Cc"/>
    <property type="match status" value="1"/>
</dbReference>
<dbReference type="InterPro" id="IPR015655">
    <property type="entry name" value="PP2C"/>
</dbReference>
<evidence type="ECO:0000313" key="3">
    <source>
        <dbReference type="Proteomes" id="UP000001593"/>
    </source>
</evidence>